<dbReference type="GO" id="GO:0005737">
    <property type="term" value="C:cytoplasm"/>
    <property type="evidence" value="ECO:0007669"/>
    <property type="project" value="TreeGrafter"/>
</dbReference>
<dbReference type="Proteomes" id="UP000198861">
    <property type="component" value="Unassembled WGS sequence"/>
</dbReference>
<dbReference type="Proteomes" id="UP000199579">
    <property type="component" value="Unassembled WGS sequence"/>
</dbReference>
<proteinExistence type="inferred from homology"/>
<accession>A0A1I4F2R2</accession>
<protein>
    <submittedName>
        <fullName evidence="9">Taurine dioxygenase</fullName>
    </submittedName>
</protein>
<evidence type="ECO:0000256" key="1">
    <source>
        <dbReference type="ARBA" id="ARBA00001954"/>
    </source>
</evidence>
<keyword evidence="5" id="KW-0560">Oxidoreductase</keyword>
<dbReference type="Gene3D" id="3.60.130.10">
    <property type="entry name" value="Clavaminate synthase-like"/>
    <property type="match status" value="1"/>
</dbReference>
<keyword evidence="10" id="KW-1185">Reference proteome</keyword>
<name>A0A1I4F2R2_9GAMM</name>
<reference evidence="8 10" key="1">
    <citation type="submission" date="2016-10" db="EMBL/GenBank/DDBJ databases">
        <authorList>
            <person name="Varghese N."/>
            <person name="Submissions S."/>
        </authorList>
    </citation>
    <scope>NUCLEOTIDE SEQUENCE [LARGE SCALE GENOMIC DNA]</scope>
    <source>
        <strain evidence="8 10">DSM 282</strain>
    </source>
</reference>
<dbReference type="GO" id="GO:0016706">
    <property type="term" value="F:2-oxoglutarate-dependent dioxygenase activity"/>
    <property type="evidence" value="ECO:0007669"/>
    <property type="project" value="TreeGrafter"/>
</dbReference>
<dbReference type="PANTHER" id="PTHR30468">
    <property type="entry name" value="ALPHA-KETOGLUTARATE-DEPENDENT SULFONATE DIOXYGENASE"/>
    <property type="match status" value="1"/>
</dbReference>
<dbReference type="Pfam" id="PF02668">
    <property type="entry name" value="TauD"/>
    <property type="match status" value="1"/>
</dbReference>
<dbReference type="SUPFAM" id="SSF51197">
    <property type="entry name" value="Clavaminate synthase-like"/>
    <property type="match status" value="1"/>
</dbReference>
<dbReference type="InterPro" id="IPR051323">
    <property type="entry name" value="AtsK-like"/>
</dbReference>
<evidence type="ECO:0000313" key="8">
    <source>
        <dbReference type="EMBL" id="SFB45733.1"/>
    </source>
</evidence>
<feature type="domain" description="TauD/TfdA-like" evidence="7">
    <location>
        <begin position="20"/>
        <end position="288"/>
    </location>
</feature>
<evidence type="ECO:0000256" key="6">
    <source>
        <dbReference type="ARBA" id="ARBA00023004"/>
    </source>
</evidence>
<dbReference type="PANTHER" id="PTHR30468:SF5">
    <property type="entry name" value="ALPHA-KETOGLUTARATE-DEPENDENT SULFATE ESTER DIOXYGENASE"/>
    <property type="match status" value="1"/>
</dbReference>
<organism evidence="9 11">
    <name type="scientific">Azotobacter beijerinckii</name>
    <dbReference type="NCBI Taxonomy" id="170623"/>
    <lineage>
        <taxon>Bacteria</taxon>
        <taxon>Pseudomonadati</taxon>
        <taxon>Pseudomonadota</taxon>
        <taxon>Gammaproteobacteria</taxon>
        <taxon>Pseudomonadales</taxon>
        <taxon>Pseudomonadaceae</taxon>
        <taxon>Azotobacter</taxon>
    </lineage>
</organism>
<comment type="similarity">
    <text evidence="2">Belongs to the TfdA dioxygenase family.</text>
</comment>
<dbReference type="EMBL" id="FOSX01000060">
    <property type="protein sequence ID" value="SFL12275.1"/>
    <property type="molecule type" value="Genomic_DNA"/>
</dbReference>
<evidence type="ECO:0000313" key="9">
    <source>
        <dbReference type="EMBL" id="SFL12275.1"/>
    </source>
</evidence>
<keyword evidence="4 9" id="KW-0223">Dioxygenase</keyword>
<evidence type="ECO:0000256" key="2">
    <source>
        <dbReference type="ARBA" id="ARBA00005896"/>
    </source>
</evidence>
<dbReference type="RefSeq" id="WP_090941696.1">
    <property type="nucleotide sequence ID" value="NZ_FOKJ01000052.1"/>
</dbReference>
<dbReference type="EMBL" id="FOKJ01000052">
    <property type="protein sequence ID" value="SFB45733.1"/>
    <property type="molecule type" value="Genomic_DNA"/>
</dbReference>
<dbReference type="InterPro" id="IPR042098">
    <property type="entry name" value="TauD-like_sf"/>
</dbReference>
<evidence type="ECO:0000256" key="3">
    <source>
        <dbReference type="ARBA" id="ARBA00022723"/>
    </source>
</evidence>
<dbReference type="GO" id="GO:0046872">
    <property type="term" value="F:metal ion binding"/>
    <property type="evidence" value="ECO:0007669"/>
    <property type="project" value="UniProtKB-KW"/>
</dbReference>
<keyword evidence="6" id="KW-0408">Iron</keyword>
<dbReference type="AlphaFoldDB" id="A0A1I4F2R2"/>
<evidence type="ECO:0000313" key="11">
    <source>
        <dbReference type="Proteomes" id="UP000199579"/>
    </source>
</evidence>
<evidence type="ECO:0000313" key="10">
    <source>
        <dbReference type="Proteomes" id="UP000198861"/>
    </source>
</evidence>
<evidence type="ECO:0000259" key="7">
    <source>
        <dbReference type="Pfam" id="PF02668"/>
    </source>
</evidence>
<keyword evidence="3" id="KW-0479">Metal-binding</keyword>
<sequence>MPSPARLRQAALPAAEALVITPLSLHIGAQIDGIDLSRPLPSAQREAIRTALLRWKVLFFHDQHLDHAQQVALGQQFGELTVGHPVFGHVEGYPEIYSVGRDRFKARFTDERLVRPWSGWHTDVSAALNPPAAAILRGVDIPPYGGDTQWTDLVAAYNGLSPTLRAFVDGLRGEHRFTPPEGAEARPGFSEPLATRPLVSEHPLVRVHPETGEKALFVSPSFLKRIVGLSPRESEQLLELLFEQAIRPEYTVRFKWRPGSLAFWDNRVTAHQPPTDIHATDLPRQLYRITLVGEIPVGPDGRPSRAIAGEPVLAHPAA</sequence>
<evidence type="ECO:0000256" key="5">
    <source>
        <dbReference type="ARBA" id="ARBA00023002"/>
    </source>
</evidence>
<evidence type="ECO:0000256" key="4">
    <source>
        <dbReference type="ARBA" id="ARBA00022964"/>
    </source>
</evidence>
<dbReference type="InterPro" id="IPR003819">
    <property type="entry name" value="TauD/TfdA-like"/>
</dbReference>
<comment type="cofactor">
    <cofactor evidence="1">
        <name>Fe(2+)</name>
        <dbReference type="ChEBI" id="CHEBI:29033"/>
    </cofactor>
</comment>
<reference evidence="9 11" key="2">
    <citation type="submission" date="2016-10" db="EMBL/GenBank/DDBJ databases">
        <authorList>
            <person name="de Groot N.N."/>
        </authorList>
    </citation>
    <scope>NUCLEOTIDE SEQUENCE [LARGE SCALE GENOMIC DNA]</scope>
    <source>
        <strain evidence="9 11">DSM 381</strain>
    </source>
</reference>
<gene>
    <name evidence="8" type="ORF">SAMN04244571_02952</name>
    <name evidence="9" type="ORF">SAMN04244574_03198</name>
</gene>